<comment type="caution">
    <text evidence="1">The sequence shown here is derived from an EMBL/GenBank/DDBJ whole genome shotgun (WGS) entry which is preliminary data.</text>
</comment>
<accession>A0ABN1BYM4</accession>
<reference evidence="1 2" key="1">
    <citation type="journal article" date="2019" name="Int. J. Syst. Evol. Microbiol.">
        <title>The Global Catalogue of Microorganisms (GCM) 10K type strain sequencing project: providing services to taxonomists for standard genome sequencing and annotation.</title>
        <authorList>
            <consortium name="The Broad Institute Genomics Platform"/>
            <consortium name="The Broad Institute Genome Sequencing Center for Infectious Disease"/>
            <person name="Wu L."/>
            <person name="Ma J."/>
        </authorList>
    </citation>
    <scope>NUCLEOTIDE SEQUENCE [LARGE SCALE GENOMIC DNA]</scope>
    <source>
        <strain evidence="1 2">JCM 10303</strain>
    </source>
</reference>
<evidence type="ECO:0000313" key="1">
    <source>
        <dbReference type="EMBL" id="GAA0508257.1"/>
    </source>
</evidence>
<evidence type="ECO:0008006" key="3">
    <source>
        <dbReference type="Google" id="ProtNLM"/>
    </source>
</evidence>
<evidence type="ECO:0000313" key="2">
    <source>
        <dbReference type="Proteomes" id="UP001500729"/>
    </source>
</evidence>
<dbReference type="EMBL" id="BAAAGS010000002">
    <property type="protein sequence ID" value="GAA0508257.1"/>
    <property type="molecule type" value="Genomic_DNA"/>
</dbReference>
<sequence>MDTKKVVTLAAIGVALYFVISDPQGSAGAVENAMLWLQGVAQSLIAFLRNLFQ</sequence>
<keyword evidence="2" id="KW-1185">Reference proteome</keyword>
<gene>
    <name evidence="1" type="ORF">GCM10009533_03780</name>
</gene>
<name>A0ABN1BYM4_SACER</name>
<protein>
    <recommendedName>
        <fullName evidence="3">Secreted protein</fullName>
    </recommendedName>
</protein>
<dbReference type="Proteomes" id="UP001500729">
    <property type="component" value="Unassembled WGS sequence"/>
</dbReference>
<proteinExistence type="predicted"/>
<dbReference type="RefSeq" id="WP_009948165.1">
    <property type="nucleotide sequence ID" value="NZ_BAAAGS010000002.1"/>
</dbReference>
<organism evidence="1 2">
    <name type="scientific">Saccharopolyspora erythraea</name>
    <name type="common">Streptomyces erythraeus</name>
    <dbReference type="NCBI Taxonomy" id="1836"/>
    <lineage>
        <taxon>Bacteria</taxon>
        <taxon>Bacillati</taxon>
        <taxon>Actinomycetota</taxon>
        <taxon>Actinomycetes</taxon>
        <taxon>Pseudonocardiales</taxon>
        <taxon>Pseudonocardiaceae</taxon>
        <taxon>Saccharopolyspora</taxon>
    </lineage>
</organism>